<accession>A0A1L5P1X7</accession>
<dbReference type="AlphaFoldDB" id="A0A1L5P1X7"/>
<evidence type="ECO:0000313" key="2">
    <source>
        <dbReference type="Proteomes" id="UP000185109"/>
    </source>
</evidence>
<proteinExistence type="predicted"/>
<dbReference type="Proteomes" id="UP000185109">
    <property type="component" value="Chromosome"/>
</dbReference>
<name>A0A1L5P1X7_RHIET</name>
<dbReference type="EMBL" id="CP017241">
    <property type="protein sequence ID" value="APO74138.1"/>
    <property type="molecule type" value="Genomic_DNA"/>
</dbReference>
<organism evidence="1 2">
    <name type="scientific">Rhizobium etli 8C-3</name>
    <dbReference type="NCBI Taxonomy" id="538025"/>
    <lineage>
        <taxon>Bacteria</taxon>
        <taxon>Pseudomonadati</taxon>
        <taxon>Pseudomonadota</taxon>
        <taxon>Alphaproteobacteria</taxon>
        <taxon>Hyphomicrobiales</taxon>
        <taxon>Rhizobiaceae</taxon>
        <taxon>Rhizobium/Agrobacterium group</taxon>
        <taxon>Rhizobium</taxon>
    </lineage>
</organism>
<evidence type="ECO:0000313" key="1">
    <source>
        <dbReference type="EMBL" id="APO74138.1"/>
    </source>
</evidence>
<reference evidence="1 2" key="1">
    <citation type="submission" date="2016-09" db="EMBL/GenBank/DDBJ databases">
        <title>The complete genome sequences of Rhizobium gallicum, symbiovars gallicum and phaseoli, symbionts associated to common bean (Phaseolus vulgaris).</title>
        <authorList>
            <person name="Bustos P."/>
            <person name="Santamaria R.I."/>
            <person name="Perez-Carrascal O.M."/>
            <person name="Juarez S."/>
            <person name="Lozano L."/>
            <person name="Martinez-Flores I."/>
            <person name="Martinez-Romero E."/>
            <person name="Cevallos M."/>
            <person name="Romero D."/>
            <person name="Davila G."/>
            <person name="Gonzalez V."/>
        </authorList>
    </citation>
    <scope>NUCLEOTIDE SEQUENCE [LARGE SCALE GENOMIC DNA]</scope>
    <source>
        <strain evidence="1 2">8C-3</strain>
    </source>
</reference>
<sequence>MLPENAAPRPHPMGCWAVPLGKRVEHAASADVAAVNPRGGANQTCALLAGLEEGFVHMQDGRKYR</sequence>
<protein>
    <submittedName>
        <fullName evidence="1">Uncharacterized protein</fullName>
    </submittedName>
</protein>
<gene>
    <name evidence="1" type="ORF">AM571_CH01302</name>
</gene>